<protein>
    <submittedName>
        <fullName evidence="1">Predicted protein</fullName>
    </submittedName>
</protein>
<organism evidence="1 2">
    <name type="scientific">Streptomyces filamentosus NRRL 15998</name>
    <dbReference type="NCBI Taxonomy" id="457431"/>
    <lineage>
        <taxon>Bacteria</taxon>
        <taxon>Bacillati</taxon>
        <taxon>Actinomycetota</taxon>
        <taxon>Actinomycetes</taxon>
        <taxon>Kitasatosporales</taxon>
        <taxon>Streptomycetaceae</taxon>
        <taxon>Streptomyces</taxon>
    </lineage>
</organism>
<dbReference type="AlphaFoldDB" id="D6AQW7"/>
<sequence length="53" mass="5489">MAHRTPFACGVSTTGVGVSLVDRLPGGMVLFTPTTKPGRRLYGVDGEILGRGS</sequence>
<reference evidence="2" key="1">
    <citation type="submission" date="2008-10" db="EMBL/GenBank/DDBJ databases">
        <authorList>
            <person name="Molnar K."/>
        </authorList>
    </citation>
    <scope>NUCLEOTIDE SEQUENCE [LARGE SCALE GENOMIC DNA]</scope>
    <source>
        <strain evidence="2">NRRL 15998</strain>
    </source>
</reference>
<accession>D6AQW7</accession>
<proteinExistence type="predicted"/>
<evidence type="ECO:0000313" key="1">
    <source>
        <dbReference type="EMBL" id="EFE77872.2"/>
    </source>
</evidence>
<dbReference type="Proteomes" id="UP000003986">
    <property type="component" value="Unassembled WGS sequence"/>
</dbReference>
<dbReference type="EMBL" id="DS999644">
    <property type="protein sequence ID" value="EFE77872.2"/>
    <property type="molecule type" value="Genomic_DNA"/>
</dbReference>
<evidence type="ECO:0000313" key="2">
    <source>
        <dbReference type="Proteomes" id="UP000003986"/>
    </source>
</evidence>
<gene>
    <name evidence="1" type="ORF">SSGG_05239</name>
</gene>
<name>D6AQW7_STRFL</name>
<reference evidence="2" key="2">
    <citation type="submission" date="2008-12" db="EMBL/GenBank/DDBJ databases">
        <title>Annotation of Streptomyces roseosporus strain NRRL 15998.</title>
        <authorList>
            <consortium name="The Broad Institute Genome Sequencing Platform"/>
            <consortium name="Broad Institute Microbial Sequencing Center"/>
            <person name="Fischbach M."/>
            <person name="Ward D."/>
            <person name="Young S."/>
            <person name="Kodira C.D."/>
            <person name="Zeng Q."/>
            <person name="Koehrsen M."/>
            <person name="Godfrey P."/>
            <person name="Alvarado L."/>
            <person name="Berlin A.M."/>
            <person name="Borenstein D."/>
            <person name="Chen Z."/>
            <person name="Engels R."/>
            <person name="Freedman E."/>
            <person name="Gellesch M."/>
            <person name="Goldberg J."/>
            <person name="Griggs A."/>
            <person name="Gujja S."/>
            <person name="Heiman D.I."/>
            <person name="Hepburn T.A."/>
            <person name="Howarth C."/>
            <person name="Jen D."/>
            <person name="Larson L."/>
            <person name="Lewis B."/>
            <person name="Mehta T."/>
            <person name="Park D."/>
            <person name="Pearson M."/>
            <person name="Roberts A."/>
            <person name="Saif S."/>
            <person name="Shea T.D."/>
            <person name="Shenoy N."/>
            <person name="Sisk P."/>
            <person name="Stolte C."/>
            <person name="Sykes S.N."/>
            <person name="Walk T."/>
            <person name="White J."/>
            <person name="Yandava C."/>
            <person name="Straight P."/>
            <person name="Clardy J."/>
            <person name="Hung D."/>
            <person name="Kolter R."/>
            <person name="Mekalanos J."/>
            <person name="Walker S."/>
            <person name="Walsh C.T."/>
            <person name="Wieland B.L.C."/>
            <person name="Ilzarbe M."/>
            <person name="Galagan J."/>
            <person name="Nusbaum C."/>
            <person name="Birren B."/>
        </authorList>
    </citation>
    <scope>NUCLEOTIDE SEQUENCE [LARGE SCALE GENOMIC DNA]</scope>
    <source>
        <strain evidence="2">NRRL 15998</strain>
    </source>
</reference>